<dbReference type="Pfam" id="PF01381">
    <property type="entry name" value="HTH_3"/>
    <property type="match status" value="1"/>
</dbReference>
<feature type="domain" description="HTH cro/C1-type" evidence="3">
    <location>
        <begin position="39"/>
        <end position="93"/>
    </location>
</feature>
<name>A0A0K1PTC0_9BACT</name>
<dbReference type="GO" id="GO:0003700">
    <property type="term" value="F:DNA-binding transcription factor activity"/>
    <property type="evidence" value="ECO:0007669"/>
    <property type="project" value="TreeGrafter"/>
</dbReference>
<proteinExistence type="predicted"/>
<dbReference type="RefSeq" id="WP_169927549.1">
    <property type="nucleotide sequence ID" value="NZ_CP012333.1"/>
</dbReference>
<evidence type="ECO:0000313" key="5">
    <source>
        <dbReference type="Proteomes" id="UP000064967"/>
    </source>
</evidence>
<dbReference type="GO" id="GO:0005829">
    <property type="term" value="C:cytosol"/>
    <property type="evidence" value="ECO:0007669"/>
    <property type="project" value="TreeGrafter"/>
</dbReference>
<dbReference type="SUPFAM" id="SSF47413">
    <property type="entry name" value="lambda repressor-like DNA-binding domains"/>
    <property type="match status" value="1"/>
</dbReference>
<dbReference type="InterPro" id="IPR050807">
    <property type="entry name" value="TransReg_Diox_bact_type"/>
</dbReference>
<evidence type="ECO:0000259" key="3">
    <source>
        <dbReference type="PROSITE" id="PS50943"/>
    </source>
</evidence>
<dbReference type="CDD" id="cd00093">
    <property type="entry name" value="HTH_XRE"/>
    <property type="match status" value="1"/>
</dbReference>
<gene>
    <name evidence="4" type="ORF">AKJ09_03295</name>
</gene>
<reference evidence="4 5" key="1">
    <citation type="submission" date="2015-08" db="EMBL/GenBank/DDBJ databases">
        <authorList>
            <person name="Babu N.S."/>
            <person name="Beckwith C.J."/>
            <person name="Beseler K.G."/>
            <person name="Brison A."/>
            <person name="Carone J.V."/>
            <person name="Caskin T.P."/>
            <person name="Diamond M."/>
            <person name="Durham M.E."/>
            <person name="Foxe J.M."/>
            <person name="Go M."/>
            <person name="Henderson B.A."/>
            <person name="Jones I.B."/>
            <person name="McGettigan J.A."/>
            <person name="Micheletti S.J."/>
            <person name="Nasrallah M.E."/>
            <person name="Ortiz D."/>
            <person name="Piller C.R."/>
            <person name="Privatt S.R."/>
            <person name="Schneider S.L."/>
            <person name="Sharp S."/>
            <person name="Smith T.C."/>
            <person name="Stanton J.D."/>
            <person name="Ullery H.E."/>
            <person name="Wilson R.J."/>
            <person name="Serrano M.G."/>
            <person name="Buck G."/>
            <person name="Lee V."/>
            <person name="Wang Y."/>
            <person name="Carvalho R."/>
            <person name="Voegtly L."/>
            <person name="Shi R."/>
            <person name="Duckworth R."/>
            <person name="Johnson A."/>
            <person name="Loviza R."/>
            <person name="Walstead R."/>
            <person name="Shah Z."/>
            <person name="Kiflezghi M."/>
            <person name="Wade K."/>
            <person name="Ball S.L."/>
            <person name="Bradley K.W."/>
            <person name="Asai D.J."/>
            <person name="Bowman C.A."/>
            <person name="Russell D.A."/>
            <person name="Pope W.H."/>
            <person name="Jacobs-Sera D."/>
            <person name="Hendrix R.W."/>
            <person name="Hatfull G.F."/>
        </authorList>
    </citation>
    <scope>NUCLEOTIDE SEQUENCE [LARGE SCALE GENOMIC DNA]</scope>
    <source>
        <strain evidence="4 5">DSM 27648</strain>
    </source>
</reference>
<dbReference type="GO" id="GO:0003677">
    <property type="term" value="F:DNA binding"/>
    <property type="evidence" value="ECO:0007669"/>
    <property type="project" value="UniProtKB-KW"/>
</dbReference>
<sequence length="112" mass="12330">MGQESGKRPKFDLEPREPRSSEVPQDEHRAFNTTVGEAIRRARQEHGWTQAFLAEQAGLSANYIARLERGELGPSLFVANRICEALAVDLESLVAPGGLSTRRTGKRRALSG</sequence>
<feature type="region of interest" description="Disordered" evidence="2">
    <location>
        <begin position="1"/>
        <end position="30"/>
    </location>
</feature>
<keyword evidence="5" id="KW-1185">Reference proteome</keyword>
<evidence type="ECO:0000256" key="1">
    <source>
        <dbReference type="ARBA" id="ARBA00023125"/>
    </source>
</evidence>
<keyword evidence="1" id="KW-0238">DNA-binding</keyword>
<evidence type="ECO:0000256" key="2">
    <source>
        <dbReference type="SAM" id="MobiDB-lite"/>
    </source>
</evidence>
<dbReference type="InterPro" id="IPR010982">
    <property type="entry name" value="Lambda_DNA-bd_dom_sf"/>
</dbReference>
<dbReference type="AlphaFoldDB" id="A0A0K1PTC0"/>
<organism evidence="4 5">
    <name type="scientific">Labilithrix luteola</name>
    <dbReference type="NCBI Taxonomy" id="1391654"/>
    <lineage>
        <taxon>Bacteria</taxon>
        <taxon>Pseudomonadati</taxon>
        <taxon>Myxococcota</taxon>
        <taxon>Polyangia</taxon>
        <taxon>Polyangiales</taxon>
        <taxon>Labilitrichaceae</taxon>
        <taxon>Labilithrix</taxon>
    </lineage>
</organism>
<dbReference type="PROSITE" id="PS50943">
    <property type="entry name" value="HTH_CROC1"/>
    <property type="match status" value="1"/>
</dbReference>
<dbReference type="Gene3D" id="1.10.260.40">
    <property type="entry name" value="lambda repressor-like DNA-binding domains"/>
    <property type="match status" value="1"/>
</dbReference>
<dbReference type="KEGG" id="llu:AKJ09_03295"/>
<dbReference type="Proteomes" id="UP000064967">
    <property type="component" value="Chromosome"/>
</dbReference>
<dbReference type="PANTHER" id="PTHR46797">
    <property type="entry name" value="HTH-TYPE TRANSCRIPTIONAL REGULATOR"/>
    <property type="match status" value="1"/>
</dbReference>
<dbReference type="EMBL" id="CP012333">
    <property type="protein sequence ID" value="AKU96631.1"/>
    <property type="molecule type" value="Genomic_DNA"/>
</dbReference>
<dbReference type="STRING" id="1391654.AKJ09_03295"/>
<protein>
    <recommendedName>
        <fullName evidence="3">HTH cro/C1-type domain-containing protein</fullName>
    </recommendedName>
</protein>
<accession>A0A0K1PTC0</accession>
<dbReference type="SMART" id="SM00530">
    <property type="entry name" value="HTH_XRE"/>
    <property type="match status" value="1"/>
</dbReference>
<dbReference type="PANTHER" id="PTHR46797:SF1">
    <property type="entry name" value="METHYLPHOSPHONATE SYNTHASE"/>
    <property type="match status" value="1"/>
</dbReference>
<dbReference type="InterPro" id="IPR001387">
    <property type="entry name" value="Cro/C1-type_HTH"/>
</dbReference>
<evidence type="ECO:0000313" key="4">
    <source>
        <dbReference type="EMBL" id="AKU96631.1"/>
    </source>
</evidence>